<keyword evidence="6" id="KW-1185">Reference proteome</keyword>
<reference evidence="3 6" key="2">
    <citation type="submission" date="2020-08" db="EMBL/GenBank/DDBJ databases">
        <title>Genomic Encyclopedia of Type Strains, Phase IV (KMG-IV): sequencing the most valuable type-strain genomes for metagenomic binning, comparative biology and taxonomic classification.</title>
        <authorList>
            <person name="Goeker M."/>
        </authorList>
    </citation>
    <scope>NUCLEOTIDE SEQUENCE [LARGE SCALE GENOMIC DNA]</scope>
    <source>
        <strain evidence="3 6">DSM 12027</strain>
    </source>
</reference>
<evidence type="ECO:0000313" key="6">
    <source>
        <dbReference type="Proteomes" id="UP000629870"/>
    </source>
</evidence>
<name>A0A5C4Y7I0_9DEIO</name>
<feature type="domain" description="Cas12f1-like TNB" evidence="2">
    <location>
        <begin position="402"/>
        <end position="448"/>
    </location>
</feature>
<evidence type="ECO:0000313" key="3">
    <source>
        <dbReference type="EMBL" id="MBB6017786.1"/>
    </source>
</evidence>
<evidence type="ECO:0000313" key="4">
    <source>
        <dbReference type="EMBL" id="TNM71415.1"/>
    </source>
</evidence>
<comment type="caution">
    <text evidence="4">The sequence shown here is derived from an EMBL/GenBank/DDBJ whole genome shotgun (WGS) entry which is preliminary data.</text>
</comment>
<dbReference type="EMBL" id="JACHEW010000018">
    <property type="protein sequence ID" value="MBB6017786.1"/>
    <property type="molecule type" value="Genomic_DNA"/>
</dbReference>
<dbReference type="Proteomes" id="UP000629870">
    <property type="component" value="Unassembled WGS sequence"/>
</dbReference>
<dbReference type="Pfam" id="PF07282">
    <property type="entry name" value="Cas12f1-like_TNB"/>
    <property type="match status" value="1"/>
</dbReference>
<organism evidence="4 5">
    <name type="scientific">Deinococcus radiopugnans ATCC 19172</name>
    <dbReference type="NCBI Taxonomy" id="585398"/>
    <lineage>
        <taxon>Bacteria</taxon>
        <taxon>Thermotogati</taxon>
        <taxon>Deinococcota</taxon>
        <taxon>Deinococci</taxon>
        <taxon>Deinococcales</taxon>
        <taxon>Deinococcaceae</taxon>
        <taxon>Deinococcus</taxon>
    </lineage>
</organism>
<evidence type="ECO:0000259" key="2">
    <source>
        <dbReference type="Pfam" id="PF07282"/>
    </source>
</evidence>
<gene>
    <name evidence="4" type="ORF">FHR04_07620</name>
    <name evidence="3" type="ORF">HNQ04_003055</name>
</gene>
<accession>A0A5C4Y7I0</accession>
<sequence length="477" mass="52267">MPASTHLRVRHALHPDPDQTAALDTLWHLGHHLWTILALHARLEAIGQPQPMQRVAALAASPPPTSRAPVRLPRRSAAERRRELEVLARERGWRAHLGSATLGGLVSDFGRTLKRLGPVAPPNAIPLTPPPDFALALGGLARPVGELHAEIVGVPGLVRTPLFLLPGPATAAVRMWRRTFSGHLSTLREALETRLLAGDPEADVGYLAHVARYGRIESGLGARPSDPPATPPALTLTLAEAAQLHRSDAGDYEIAWAFRVASLTPPLYQDLVALDPGVRSLWAWVSGRHSHGRSPMPVGLQRPWAPAMPGPSTGLLTQPQDLTYARLRRHQLLHRTRLGPVLEAGLTRFLQFAALAVEQTDFGGMHRRGEDYPAAADFLGTRLYEQFLFDCFRLDPVHRMAVWVPPAWTSADCSVCGSRGAVRYRGRQGRCQVCGLCLDRDHNGARNVYQRGAAQLVARGLTWTPAPLPIPPRWRRP</sequence>
<keyword evidence="1" id="KW-0238">DNA-binding</keyword>
<proteinExistence type="predicted"/>
<evidence type="ECO:0000313" key="5">
    <source>
        <dbReference type="Proteomes" id="UP000313988"/>
    </source>
</evidence>
<dbReference type="RefSeq" id="WP_139402177.1">
    <property type="nucleotide sequence ID" value="NZ_JACHEW010000018.1"/>
</dbReference>
<dbReference type="GO" id="GO:0003677">
    <property type="term" value="F:DNA binding"/>
    <property type="evidence" value="ECO:0007669"/>
    <property type="project" value="UniProtKB-KW"/>
</dbReference>
<dbReference type="OrthoDB" id="439709at2"/>
<protein>
    <submittedName>
        <fullName evidence="4">Transposase</fullName>
    </submittedName>
</protein>
<dbReference type="Proteomes" id="UP000313988">
    <property type="component" value="Unassembled WGS sequence"/>
</dbReference>
<dbReference type="AlphaFoldDB" id="A0A5C4Y7I0"/>
<reference evidence="4 5" key="1">
    <citation type="submission" date="2019-06" db="EMBL/GenBank/DDBJ databases">
        <title>Genome sequence of Deinococcus radiopugnans ATCC 19172.</title>
        <authorList>
            <person name="Maclea K.S."/>
            <person name="Maynard C.R."/>
        </authorList>
    </citation>
    <scope>NUCLEOTIDE SEQUENCE [LARGE SCALE GENOMIC DNA]</scope>
    <source>
        <strain evidence="4 5">ATCC 19172</strain>
    </source>
</reference>
<evidence type="ECO:0000256" key="1">
    <source>
        <dbReference type="ARBA" id="ARBA00023125"/>
    </source>
</evidence>
<dbReference type="EMBL" id="VDMO01000007">
    <property type="protein sequence ID" value="TNM71415.1"/>
    <property type="molecule type" value="Genomic_DNA"/>
</dbReference>
<dbReference type="InterPro" id="IPR010095">
    <property type="entry name" value="Cas12f1-like_TNB"/>
</dbReference>